<evidence type="ECO:0000313" key="1">
    <source>
        <dbReference type="Proteomes" id="UP000035642"/>
    </source>
</evidence>
<accession>A0A0K0DRV5</accession>
<dbReference type="WBParaSite" id="ACAC_0001449401-mRNA-1">
    <property type="protein sequence ID" value="ACAC_0001449401-mRNA-1"/>
    <property type="gene ID" value="ACAC_0001449401"/>
</dbReference>
<dbReference type="AlphaFoldDB" id="A0A0K0DRV5"/>
<protein>
    <submittedName>
        <fullName evidence="2">DUF4806 domain-containing protein</fullName>
    </submittedName>
</protein>
<reference evidence="1" key="1">
    <citation type="submission" date="2012-09" db="EMBL/GenBank/DDBJ databases">
        <authorList>
            <person name="Martin A.A."/>
        </authorList>
    </citation>
    <scope>NUCLEOTIDE SEQUENCE</scope>
</reference>
<dbReference type="STRING" id="6313.A0A0K0DRV5"/>
<name>A0A0K0DRV5_ANGCA</name>
<keyword evidence="1" id="KW-1185">Reference proteome</keyword>
<evidence type="ECO:0000313" key="2">
    <source>
        <dbReference type="WBParaSite" id="ACAC_0001449401-mRNA-1"/>
    </source>
</evidence>
<sequence>MPVIFLCLINGDSMRFIEYTLFIRRKLCKPVFTDSPCSFLNAFYFFSTVVYRYVNKISGAANKSSPKYVARRLRLVDKIYAFIKQHSGIFCVLNIHFLDLGLPTIIHFIVHLYVTQDCQVFSHLLVAGRCFEEDDIVPELANLEGCSVKDKYAVSVPSLVTIFPTSYLHASNDMCDLLHLARAELYRYSFILQRMEKYCFRRKLLNLIPQIYWPDFKTSVKRTFYYNSIGADASVAVKIFLNTFYLSYICSFESAKVLEYIT</sequence>
<reference evidence="2" key="2">
    <citation type="submission" date="2017-02" db="UniProtKB">
        <authorList>
            <consortium name="WormBaseParasite"/>
        </authorList>
    </citation>
    <scope>IDENTIFICATION</scope>
</reference>
<organism evidence="1 2">
    <name type="scientific">Angiostrongylus cantonensis</name>
    <name type="common">Rat lungworm</name>
    <dbReference type="NCBI Taxonomy" id="6313"/>
    <lineage>
        <taxon>Eukaryota</taxon>
        <taxon>Metazoa</taxon>
        <taxon>Ecdysozoa</taxon>
        <taxon>Nematoda</taxon>
        <taxon>Chromadorea</taxon>
        <taxon>Rhabditida</taxon>
        <taxon>Rhabditina</taxon>
        <taxon>Rhabditomorpha</taxon>
        <taxon>Strongyloidea</taxon>
        <taxon>Metastrongylidae</taxon>
        <taxon>Angiostrongylus</taxon>
    </lineage>
</organism>
<dbReference type="Proteomes" id="UP000035642">
    <property type="component" value="Unassembled WGS sequence"/>
</dbReference>
<proteinExistence type="predicted"/>